<comment type="caution">
    <text evidence="1">The sequence shown here is derived from an EMBL/GenBank/DDBJ whole genome shotgun (WGS) entry which is preliminary data.</text>
</comment>
<organism evidence="1">
    <name type="scientific">marine sediment metagenome</name>
    <dbReference type="NCBI Taxonomy" id="412755"/>
    <lineage>
        <taxon>unclassified sequences</taxon>
        <taxon>metagenomes</taxon>
        <taxon>ecological metagenomes</taxon>
    </lineage>
</organism>
<protein>
    <submittedName>
        <fullName evidence="1">Uncharacterized protein</fullName>
    </submittedName>
</protein>
<accession>A0A0F9IDY6</accession>
<dbReference type="EMBL" id="LAZR01014338">
    <property type="protein sequence ID" value="KKM17929.1"/>
    <property type="molecule type" value="Genomic_DNA"/>
</dbReference>
<proteinExistence type="predicted"/>
<name>A0A0F9IDY6_9ZZZZ</name>
<dbReference type="AlphaFoldDB" id="A0A0F9IDY6"/>
<evidence type="ECO:0000313" key="1">
    <source>
        <dbReference type="EMBL" id="KKM17929.1"/>
    </source>
</evidence>
<gene>
    <name evidence="1" type="ORF">LCGC14_1670840</name>
</gene>
<reference evidence="1" key="1">
    <citation type="journal article" date="2015" name="Nature">
        <title>Complex archaea that bridge the gap between prokaryotes and eukaryotes.</title>
        <authorList>
            <person name="Spang A."/>
            <person name="Saw J.H."/>
            <person name="Jorgensen S.L."/>
            <person name="Zaremba-Niedzwiedzka K."/>
            <person name="Martijn J."/>
            <person name="Lind A.E."/>
            <person name="van Eijk R."/>
            <person name="Schleper C."/>
            <person name="Guy L."/>
            <person name="Ettema T.J."/>
        </authorList>
    </citation>
    <scope>NUCLEOTIDE SEQUENCE</scope>
</reference>
<sequence length="74" mass="7681">MTFASATESIIITADKDNTGLIFIGKSNVTNAGANAFAPLNASEALIIEFDDVSNGIYAVSDTASQNVWKGALL</sequence>